<dbReference type="InterPro" id="IPR050582">
    <property type="entry name" value="HAD-like_SerB"/>
</dbReference>
<dbReference type="InterPro" id="IPR000836">
    <property type="entry name" value="PRTase_dom"/>
</dbReference>
<name>A0AA38P067_9AGAR</name>
<dbReference type="Gene3D" id="3.40.50.1000">
    <property type="entry name" value="HAD superfamily/HAD-like"/>
    <property type="match status" value="1"/>
</dbReference>
<dbReference type="Gene3D" id="3.40.50.2020">
    <property type="match status" value="1"/>
</dbReference>
<dbReference type="SUPFAM" id="SSF52540">
    <property type="entry name" value="P-loop containing nucleoside triphosphate hydrolases"/>
    <property type="match status" value="1"/>
</dbReference>
<dbReference type="Pfam" id="PF13207">
    <property type="entry name" value="AAA_17"/>
    <property type="match status" value="1"/>
</dbReference>
<dbReference type="AlphaFoldDB" id="A0AA38P067"/>
<dbReference type="GO" id="GO:0016757">
    <property type="term" value="F:glycosyltransferase activity"/>
    <property type="evidence" value="ECO:0007669"/>
    <property type="project" value="UniProtKB-KW"/>
</dbReference>
<dbReference type="Pfam" id="PF12710">
    <property type="entry name" value="HAD"/>
    <property type="match status" value="1"/>
</dbReference>
<dbReference type="InterPro" id="IPR036412">
    <property type="entry name" value="HAD-like_sf"/>
</dbReference>
<dbReference type="PANTHER" id="PTHR43344">
    <property type="entry name" value="PHOSPHOSERINE PHOSPHATASE"/>
    <property type="match status" value="1"/>
</dbReference>
<organism evidence="2 3">
    <name type="scientific">Lentinula raphanica</name>
    <dbReference type="NCBI Taxonomy" id="153919"/>
    <lineage>
        <taxon>Eukaryota</taxon>
        <taxon>Fungi</taxon>
        <taxon>Dikarya</taxon>
        <taxon>Basidiomycota</taxon>
        <taxon>Agaricomycotina</taxon>
        <taxon>Agaricomycetes</taxon>
        <taxon>Agaricomycetidae</taxon>
        <taxon>Agaricales</taxon>
        <taxon>Marasmiineae</taxon>
        <taxon>Omphalotaceae</taxon>
        <taxon>Lentinula</taxon>
    </lineage>
</organism>
<dbReference type="GO" id="GO:0036424">
    <property type="term" value="F:L-phosphoserine phosphatase activity"/>
    <property type="evidence" value="ECO:0007669"/>
    <property type="project" value="TreeGrafter"/>
</dbReference>
<dbReference type="Proteomes" id="UP001163846">
    <property type="component" value="Unassembled WGS sequence"/>
</dbReference>
<dbReference type="GO" id="GO:0000287">
    <property type="term" value="F:magnesium ion binding"/>
    <property type="evidence" value="ECO:0007669"/>
    <property type="project" value="TreeGrafter"/>
</dbReference>
<proteinExistence type="predicted"/>
<dbReference type="InterPro" id="IPR023214">
    <property type="entry name" value="HAD_sf"/>
</dbReference>
<evidence type="ECO:0000313" key="2">
    <source>
        <dbReference type="EMBL" id="KAJ3833736.1"/>
    </source>
</evidence>
<protein>
    <submittedName>
        <fullName evidence="2">Uracil phosphoribosyltransferase-domain-containing protein</fullName>
    </submittedName>
</protein>
<reference evidence="2" key="1">
    <citation type="submission" date="2022-08" db="EMBL/GenBank/DDBJ databases">
        <authorList>
            <consortium name="DOE Joint Genome Institute"/>
            <person name="Min B."/>
            <person name="Riley R."/>
            <person name="Sierra-Patev S."/>
            <person name="Naranjo-Ortiz M."/>
            <person name="Looney B."/>
            <person name="Konkel Z."/>
            <person name="Slot J.C."/>
            <person name="Sakamoto Y."/>
            <person name="Steenwyk J.L."/>
            <person name="Rokas A."/>
            <person name="Carro J."/>
            <person name="Camarero S."/>
            <person name="Ferreira P."/>
            <person name="Molpeceres G."/>
            <person name="Ruiz-Duenas F.J."/>
            <person name="Serrano A."/>
            <person name="Henrissat B."/>
            <person name="Drula E."/>
            <person name="Hughes K.W."/>
            <person name="Mata J.L."/>
            <person name="Ishikawa N.K."/>
            <person name="Vargas-Isla R."/>
            <person name="Ushijima S."/>
            <person name="Smith C.A."/>
            <person name="Ahrendt S."/>
            <person name="Andreopoulos W."/>
            <person name="He G."/>
            <person name="Labutti K."/>
            <person name="Lipzen A."/>
            <person name="Ng V."/>
            <person name="Sandor L."/>
            <person name="Barry K."/>
            <person name="Martinez A.T."/>
            <person name="Xiao Y."/>
            <person name="Gibbons J.G."/>
            <person name="Terashima K."/>
            <person name="Hibbett D.S."/>
            <person name="Grigoriev I.V."/>
        </authorList>
    </citation>
    <scope>NUCLEOTIDE SEQUENCE</scope>
    <source>
        <strain evidence="2">TFB9207</strain>
    </source>
</reference>
<dbReference type="Gene3D" id="3.40.50.300">
    <property type="entry name" value="P-loop containing nucleotide triphosphate hydrolases"/>
    <property type="match status" value="1"/>
</dbReference>
<dbReference type="InterPro" id="IPR027417">
    <property type="entry name" value="P-loop_NTPase"/>
</dbReference>
<keyword evidence="3" id="KW-1185">Reference proteome</keyword>
<feature type="domain" description="Phosphoribosyltransferase" evidence="1">
    <location>
        <begin position="458"/>
        <end position="651"/>
    </location>
</feature>
<evidence type="ECO:0000259" key="1">
    <source>
        <dbReference type="Pfam" id="PF14681"/>
    </source>
</evidence>
<dbReference type="SUPFAM" id="SSF56784">
    <property type="entry name" value="HAD-like"/>
    <property type="match status" value="1"/>
</dbReference>
<sequence>MVVGLYGIPGCGKTFLLKQLREELGDESFAYYEGAIVISKLVPGGLSAFQKMEEPEKTLFRAQAIETIAQECAMSGQIGIVVGHLMFWDENDPVGRSVWTTSDAATFTHILYLDIPPEVVAHRRQMDSSRVRSSISEGHIRRWQAAEHNQLRKLCLDHQIVFSAVAPHKVAMLLCYFREDTELRNTTRAESLLDDAFREVSSGGEQLDTMLVFDGDRTLIPEDTGTLFWEQLSGVDNTTSHARDPLQDLFSSPLGYSYQAFFQAALIYEAIDEERFDEYCEKVASSVAVYPEIISLLKSAANKSTGVIVLTCGLRPIWEKILKKAGLSRTVKVIGGGRSRDGLIVTAQVKASLVARLRDTHQIHVCVFGDSVLDIPMMKEASRAVVVVGEKRSRVMESALSDAIEHEGLRAWQVLLPKSTPLLVPRLDEIKLPVIDITDEDVMNSLIFYRRPRVFLPKESTANLLMTPMRDASVSGPALREAHRRVGWFLSTELLSDVIGLEEYPIPHVQGNLTTGYRFRHESKTLIVALMRGGEPLAFGVNDALPLASFLHAKLPQDVQLHHIQGQETVILVDSVINNGNTVEEFVVHIHKLDHNIRIVVVSGVVQAQSLDPGRALARISVDVEVIALRMSQNKFTGRGTTDTGNRLFNTTRLQ</sequence>
<dbReference type="GO" id="GO:0005737">
    <property type="term" value="C:cytoplasm"/>
    <property type="evidence" value="ECO:0007669"/>
    <property type="project" value="TreeGrafter"/>
</dbReference>
<keyword evidence="2" id="KW-0328">Glycosyltransferase</keyword>
<keyword evidence="2" id="KW-0808">Transferase</keyword>
<accession>A0AA38P067</accession>
<dbReference type="SUPFAM" id="SSF53271">
    <property type="entry name" value="PRTase-like"/>
    <property type="match status" value="1"/>
</dbReference>
<dbReference type="EMBL" id="MU806642">
    <property type="protein sequence ID" value="KAJ3833736.1"/>
    <property type="molecule type" value="Genomic_DNA"/>
</dbReference>
<comment type="caution">
    <text evidence="2">The sequence shown here is derived from an EMBL/GenBank/DDBJ whole genome shotgun (WGS) entry which is preliminary data.</text>
</comment>
<gene>
    <name evidence="2" type="ORF">F5878DRAFT_654219</name>
</gene>
<dbReference type="GO" id="GO:0006564">
    <property type="term" value="P:L-serine biosynthetic process"/>
    <property type="evidence" value="ECO:0007669"/>
    <property type="project" value="TreeGrafter"/>
</dbReference>
<dbReference type="Pfam" id="PF14681">
    <property type="entry name" value="UPRTase"/>
    <property type="match status" value="1"/>
</dbReference>
<dbReference type="InterPro" id="IPR029057">
    <property type="entry name" value="PRTase-like"/>
</dbReference>
<dbReference type="PANTHER" id="PTHR43344:SF20">
    <property type="entry name" value="URACIL PHOSPHORIBOSYLTRANSFERASE"/>
    <property type="match status" value="1"/>
</dbReference>
<evidence type="ECO:0000313" key="3">
    <source>
        <dbReference type="Proteomes" id="UP001163846"/>
    </source>
</evidence>